<protein>
    <submittedName>
        <fullName evidence="1">DNA-directed RNA polymerase subunit beta-beta prime</fullName>
    </submittedName>
</protein>
<dbReference type="Gene3D" id="2.40.40.20">
    <property type="match status" value="1"/>
</dbReference>
<keyword evidence="1" id="KW-0240">DNA-directed RNA polymerase</keyword>
<gene>
    <name evidence="1" type="ORF">CPT_Moabite_041</name>
</gene>
<dbReference type="SUPFAM" id="SSF64484">
    <property type="entry name" value="beta and beta-prime subunits of DNA dependent RNA-polymerase"/>
    <property type="match status" value="1"/>
</dbReference>
<evidence type="ECO:0000313" key="1">
    <source>
        <dbReference type="EMBL" id="QDB71073.1"/>
    </source>
</evidence>
<dbReference type="GO" id="GO:0000428">
    <property type="term" value="C:DNA-directed RNA polymerase complex"/>
    <property type="evidence" value="ECO:0007669"/>
    <property type="project" value="UniProtKB-KW"/>
</dbReference>
<keyword evidence="2" id="KW-1185">Reference proteome</keyword>
<keyword evidence="1" id="KW-0804">Transcription</keyword>
<dbReference type="Proteomes" id="UP000319063">
    <property type="component" value="Segment"/>
</dbReference>
<reference evidence="2" key="1">
    <citation type="submission" date="2019-05" db="EMBL/GenBank/DDBJ databases">
        <title>Complete Genome Sequence of Serratia marcescens Myophage Moabite.</title>
        <authorList>
            <person name="Price L."/>
            <person name="Rohren M."/>
            <person name="Newkirk H."/>
            <person name="Liu M."/>
            <person name="Ramsey J."/>
        </authorList>
    </citation>
    <scope>NUCLEOTIDE SEQUENCE [LARGE SCALE GENOMIC DNA]</scope>
</reference>
<dbReference type="EMBL" id="MK994515">
    <property type="protein sequence ID" value="QDB71073.1"/>
    <property type="molecule type" value="Genomic_DNA"/>
</dbReference>
<organism evidence="1 2">
    <name type="scientific">Serratia phage Moabite</name>
    <dbReference type="NCBI Taxonomy" id="2587814"/>
    <lineage>
        <taxon>Viruses</taxon>
        <taxon>Duplodnaviria</taxon>
        <taxon>Heunggongvirae</taxon>
        <taxon>Uroviricota</taxon>
        <taxon>Caudoviricetes</taxon>
        <taxon>Chimalliviridae</taxon>
        <taxon>Moabitevirus</taxon>
        <taxon>Moabitevirus moabite</taxon>
    </lineage>
</organism>
<accession>A0A4Y5TQ22</accession>
<name>A0A4Y5TQ22_9CAUD</name>
<sequence length="483" mass="54882">MGVYLLNPDYDRDIAALPRPPIILNDIDPAHYEGTDPVKELTMTEYSDDFIETLPACECGHTHGRYNSSNDPSIPNTVCPKCQTEVMSPIDRGFKSSVWLRAPNGVRAFIRINALVMLLKNFTQENFSAIEWLCNTKYKPTNDTSATFRRFKELNIPRGYNHFIENFDDILGAMVDSKIFKPSANRNDALVYFDKFRDLLFPTVLPLPSRRSIITELSNKTRFCAEGYADVVDAARAIYSLVGKDEPRYQVTKEYHVFRALMMLVKYREYIDKNILGKKEGWFRKQIYGSRTGPTYRGVVTSIAGSHDYEEMHMPWGIALGVYHTHLIGKLVRRGFTIQDSEDLLISSVGRYNPLISTLLDELIDESPFTTISGKRGLPQLLGRNPTLNLRSIQNLFVTKIKRDVHDNTIGLSLLVLKAPNCDFDGDMLGGMPILSKADYHRVRKLAPHTGTFDLNKPHALNNNMALGAPVRATINNYLHRRK</sequence>
<evidence type="ECO:0000313" key="2">
    <source>
        <dbReference type="Proteomes" id="UP000319063"/>
    </source>
</evidence>
<proteinExistence type="predicted"/>